<dbReference type="Pfam" id="PF18927">
    <property type="entry name" value="CrtO"/>
    <property type="match status" value="1"/>
</dbReference>
<evidence type="ECO:0000256" key="9">
    <source>
        <dbReference type="SAM" id="Phobius"/>
    </source>
</evidence>
<keyword evidence="6 9" id="KW-1133">Transmembrane helix</keyword>
<evidence type="ECO:0000256" key="4">
    <source>
        <dbReference type="ARBA" id="ARBA00022692"/>
    </source>
</evidence>
<evidence type="ECO:0000313" key="10">
    <source>
        <dbReference type="EMBL" id="CAB4933703.1"/>
    </source>
</evidence>
<sequence length="156" mass="17770">MDAGGLAKLIGIDVLVIIVMALVVGLPAPRWPRSWLVEDHGPLHLTRVDKVEFYRDLRVSTLIRVLPEGGSWAGGDSKSSLPGTDTDSLVNYLIEVRRAEWVHTLMAFAWVPLIFFNPMWLWMFFAAGVVGINLLFWLVLRYNRVRIVRILDKRMA</sequence>
<accession>A0A6J7IQV1</accession>
<evidence type="ECO:0000256" key="2">
    <source>
        <dbReference type="ARBA" id="ARBA00022475"/>
    </source>
</evidence>
<comment type="subcellular location">
    <subcellularLocation>
        <location evidence="1">Cell membrane</location>
        <topology evidence="1">Single-pass membrane protein</topology>
    </subcellularLocation>
</comment>
<dbReference type="GO" id="GO:0016746">
    <property type="term" value="F:acyltransferase activity"/>
    <property type="evidence" value="ECO:0007669"/>
    <property type="project" value="UniProtKB-KW"/>
</dbReference>
<keyword evidence="3" id="KW-0808">Transferase</keyword>
<keyword evidence="4 9" id="KW-0812">Transmembrane</keyword>
<evidence type="ECO:0000256" key="3">
    <source>
        <dbReference type="ARBA" id="ARBA00022679"/>
    </source>
</evidence>
<dbReference type="EMBL" id="CAFBMR010000170">
    <property type="protein sequence ID" value="CAB4933703.1"/>
    <property type="molecule type" value="Genomic_DNA"/>
</dbReference>
<keyword evidence="2" id="KW-1003">Cell membrane</keyword>
<organism evidence="10">
    <name type="scientific">freshwater metagenome</name>
    <dbReference type="NCBI Taxonomy" id="449393"/>
    <lineage>
        <taxon>unclassified sequences</taxon>
        <taxon>metagenomes</taxon>
        <taxon>ecological metagenomes</taxon>
    </lineage>
</organism>
<keyword evidence="5" id="KW-0732">Signal</keyword>
<evidence type="ECO:0000256" key="1">
    <source>
        <dbReference type="ARBA" id="ARBA00004162"/>
    </source>
</evidence>
<evidence type="ECO:0000256" key="8">
    <source>
        <dbReference type="ARBA" id="ARBA00023315"/>
    </source>
</evidence>
<name>A0A6J7IQV1_9ZZZZ</name>
<keyword evidence="7 9" id="KW-0472">Membrane</keyword>
<dbReference type="GO" id="GO:0005886">
    <property type="term" value="C:plasma membrane"/>
    <property type="evidence" value="ECO:0007669"/>
    <property type="project" value="UniProtKB-SubCell"/>
</dbReference>
<proteinExistence type="predicted"/>
<feature type="transmembrane region" description="Helical" evidence="9">
    <location>
        <begin position="6"/>
        <end position="26"/>
    </location>
</feature>
<reference evidence="10" key="1">
    <citation type="submission" date="2020-05" db="EMBL/GenBank/DDBJ databases">
        <authorList>
            <person name="Chiriac C."/>
            <person name="Salcher M."/>
            <person name="Ghai R."/>
            <person name="Kavagutti S V."/>
        </authorList>
    </citation>
    <scope>NUCLEOTIDE SEQUENCE</scope>
</reference>
<dbReference type="AlphaFoldDB" id="A0A6J7IQV1"/>
<dbReference type="InterPro" id="IPR044021">
    <property type="entry name" value="CrtO"/>
</dbReference>
<protein>
    <submittedName>
        <fullName evidence="10">Unannotated protein</fullName>
    </submittedName>
</protein>
<feature type="transmembrane region" description="Helical" evidence="9">
    <location>
        <begin position="122"/>
        <end position="140"/>
    </location>
</feature>
<evidence type="ECO:0000256" key="7">
    <source>
        <dbReference type="ARBA" id="ARBA00023136"/>
    </source>
</evidence>
<evidence type="ECO:0000256" key="6">
    <source>
        <dbReference type="ARBA" id="ARBA00022989"/>
    </source>
</evidence>
<keyword evidence="8" id="KW-0012">Acyltransferase</keyword>
<gene>
    <name evidence="10" type="ORF">UFOPK3610_02074</name>
</gene>
<evidence type="ECO:0000256" key="5">
    <source>
        <dbReference type="ARBA" id="ARBA00022729"/>
    </source>
</evidence>